<sequence>MSIENLEKAVNGMLPSTIGEERLEESSIDDDMLSEMLASHISIDSLIVELGGSYPQFSEILFDMWLNRVGTLPYDSKLTEFVYERLRGLDASAVLSAVGEDSVKFLLRASLYPPLDDVLEEALVEGMEARLLEIIEWGHQETVLELEAKLLVALEQNQQDAVLELEAKLLEALEWKPREAVLELIGTLERRGYPRRRVAIAIWAHILNKVISATGSKGNG</sequence>
<dbReference type="AlphaFoldDB" id="A0A7J3ZLV7"/>
<organism evidence="1">
    <name type="scientific">Fervidicoccus fontis</name>
    <dbReference type="NCBI Taxonomy" id="683846"/>
    <lineage>
        <taxon>Archaea</taxon>
        <taxon>Thermoproteota</taxon>
        <taxon>Thermoprotei</taxon>
        <taxon>Fervidicoccales</taxon>
        <taxon>Fervidicoccaceae</taxon>
        <taxon>Fervidicoccus</taxon>
    </lineage>
</organism>
<dbReference type="EMBL" id="DRZC01000083">
    <property type="protein sequence ID" value="HHQ81053.1"/>
    <property type="molecule type" value="Genomic_DNA"/>
</dbReference>
<name>A0A7J3ZLV7_9CREN</name>
<protein>
    <submittedName>
        <fullName evidence="1">Uncharacterized protein</fullName>
    </submittedName>
</protein>
<proteinExistence type="predicted"/>
<comment type="caution">
    <text evidence="1">The sequence shown here is derived from an EMBL/GenBank/DDBJ whole genome shotgun (WGS) entry which is preliminary data.</text>
</comment>
<gene>
    <name evidence="1" type="ORF">ENM78_06370</name>
</gene>
<reference evidence="1" key="1">
    <citation type="journal article" date="2020" name="mSystems">
        <title>Genome- and Community-Level Interaction Insights into Carbon Utilization and Element Cycling Functions of Hydrothermarchaeota in Hydrothermal Sediment.</title>
        <authorList>
            <person name="Zhou Z."/>
            <person name="Liu Y."/>
            <person name="Xu W."/>
            <person name="Pan J."/>
            <person name="Luo Z.H."/>
            <person name="Li M."/>
        </authorList>
    </citation>
    <scope>NUCLEOTIDE SEQUENCE [LARGE SCALE GENOMIC DNA]</scope>
    <source>
        <strain evidence="1">SpSt-1116</strain>
    </source>
</reference>
<accession>A0A7J3ZLV7</accession>
<evidence type="ECO:0000313" key="1">
    <source>
        <dbReference type="EMBL" id="HHQ81053.1"/>
    </source>
</evidence>